<name>A0A6M1PGN7_9BACL</name>
<dbReference type="Gene3D" id="3.30.457.10">
    <property type="entry name" value="Copper amine oxidase-like, N-terminal domain"/>
    <property type="match status" value="1"/>
</dbReference>
<feature type="domain" description="MurNAc-LAA" evidence="4">
    <location>
        <begin position="412"/>
        <end position="525"/>
    </location>
</feature>
<dbReference type="RefSeq" id="WP_165094292.1">
    <property type="nucleotide sequence ID" value="NZ_JAAKGU010000001.1"/>
</dbReference>
<dbReference type="Proteomes" id="UP000480151">
    <property type="component" value="Unassembled WGS sequence"/>
</dbReference>
<dbReference type="GO" id="GO:0030288">
    <property type="term" value="C:outer membrane-bounded periplasmic space"/>
    <property type="evidence" value="ECO:0007669"/>
    <property type="project" value="TreeGrafter"/>
</dbReference>
<dbReference type="GO" id="GO:0008745">
    <property type="term" value="F:N-acetylmuramoyl-L-alanine amidase activity"/>
    <property type="evidence" value="ECO:0007669"/>
    <property type="project" value="InterPro"/>
</dbReference>
<dbReference type="AlphaFoldDB" id="A0A6M1PGN7"/>
<dbReference type="Pfam" id="PF07833">
    <property type="entry name" value="Cu_amine_oxidN1"/>
    <property type="match status" value="1"/>
</dbReference>
<reference evidence="5 6" key="1">
    <citation type="submission" date="2020-02" db="EMBL/GenBank/DDBJ databases">
        <authorList>
            <person name="Gao J."/>
            <person name="Sun J."/>
        </authorList>
    </citation>
    <scope>NUCLEOTIDE SEQUENCE [LARGE SCALE GENOMIC DNA]</scope>
    <source>
        <strain evidence="5 6">7124</strain>
    </source>
</reference>
<dbReference type="Pfam" id="PF01520">
    <property type="entry name" value="Amidase_3"/>
    <property type="match status" value="1"/>
</dbReference>
<dbReference type="Gene3D" id="2.60.40.3500">
    <property type="match status" value="1"/>
</dbReference>
<keyword evidence="6" id="KW-1185">Reference proteome</keyword>
<keyword evidence="1" id="KW-0378">Hydrolase</keyword>
<dbReference type="InterPro" id="IPR050695">
    <property type="entry name" value="N-acetylmuramoyl_amidase_3"/>
</dbReference>
<sequence>MRKAYLKWFALLLPLMLFIAWSGQEAAAAGSGKIVLDNRELALPKGIVLENVNGSVMIPIRVVSENLGYEVLWEQKTRKVTIRQDFKAIALLVGSKQADADGVPFSLNAAPKQSGGTVLVPIRFVGEQFGLGVGWDNNDKIVYLSGNSSDPASVPSAPMPSVTPSPAPSSIPSGAPSPSATPAAVSSPTPTPAASQAAGIVTGTASSVPQASAGQAGTGTAAAVQVKGAAFSENQLIIAVTGSVTPNISALDPRRIVVELPGAVLAADFVGGGGASTGGQTSQGTLDVTGYPQIAGVSYTLSGSNSSTVRFEIQTTDVLPYRMNIDNSTGLITVDLNGGNAGGISGEGKPVVVLDAGHGGSQPGAISAAGRVEKDFNLTVILKAGALLQSDGRMTVIFTRSDDVTLGLQDRVKVAEEAGANVFVSLHANAMPTTASNWNKVNGSETYYTRSESLPFARIMHKHLVEGTGFKDNGVRAKSLHVTRETSMPAVLLEAGYLTNPAEEAALYTEELQNSLAREIAAGIIEYLGL</sequence>
<dbReference type="SUPFAM" id="SSF55383">
    <property type="entry name" value="Copper amine oxidase, domain N"/>
    <property type="match status" value="1"/>
</dbReference>
<feature type="signal peptide" evidence="3">
    <location>
        <begin position="1"/>
        <end position="26"/>
    </location>
</feature>
<dbReference type="SUPFAM" id="SSF53187">
    <property type="entry name" value="Zn-dependent exopeptidases"/>
    <property type="match status" value="1"/>
</dbReference>
<evidence type="ECO:0000256" key="3">
    <source>
        <dbReference type="SAM" id="SignalP"/>
    </source>
</evidence>
<dbReference type="SMART" id="SM00646">
    <property type="entry name" value="Ami_3"/>
    <property type="match status" value="1"/>
</dbReference>
<dbReference type="InterPro" id="IPR002508">
    <property type="entry name" value="MurNAc-LAA_cat"/>
</dbReference>
<dbReference type="PANTHER" id="PTHR30404:SF0">
    <property type="entry name" value="N-ACETYLMURAMOYL-L-ALANINE AMIDASE AMIC"/>
    <property type="match status" value="1"/>
</dbReference>
<comment type="caution">
    <text evidence="5">The sequence shown here is derived from an EMBL/GenBank/DDBJ whole genome shotgun (WGS) entry which is preliminary data.</text>
</comment>
<evidence type="ECO:0000313" key="6">
    <source>
        <dbReference type="Proteomes" id="UP000480151"/>
    </source>
</evidence>
<organism evidence="5 6">
    <name type="scientific">Paenibacillus apii</name>
    <dbReference type="NCBI Taxonomy" id="1850370"/>
    <lineage>
        <taxon>Bacteria</taxon>
        <taxon>Bacillati</taxon>
        <taxon>Bacillota</taxon>
        <taxon>Bacilli</taxon>
        <taxon>Bacillales</taxon>
        <taxon>Paenibacillaceae</taxon>
        <taxon>Paenibacillus</taxon>
    </lineage>
</organism>
<protein>
    <submittedName>
        <fullName evidence="5">N-acetylmuramoyl-L-alanine amidase</fullName>
    </submittedName>
</protein>
<evidence type="ECO:0000256" key="1">
    <source>
        <dbReference type="ARBA" id="ARBA00022801"/>
    </source>
</evidence>
<dbReference type="InterPro" id="IPR036582">
    <property type="entry name" value="Mao_N_sf"/>
</dbReference>
<gene>
    <name evidence="5" type="ORF">G5B47_03260</name>
</gene>
<proteinExistence type="predicted"/>
<dbReference type="InterPro" id="IPR012854">
    <property type="entry name" value="Cu_amine_oxidase-like_N"/>
</dbReference>
<dbReference type="GO" id="GO:0009253">
    <property type="term" value="P:peptidoglycan catabolic process"/>
    <property type="evidence" value="ECO:0007669"/>
    <property type="project" value="InterPro"/>
</dbReference>
<feature type="region of interest" description="Disordered" evidence="2">
    <location>
        <begin position="152"/>
        <end position="197"/>
    </location>
</feature>
<keyword evidence="3" id="KW-0732">Signal</keyword>
<feature type="chain" id="PRO_5038482214" evidence="3">
    <location>
        <begin position="27"/>
        <end position="530"/>
    </location>
</feature>
<evidence type="ECO:0000313" key="5">
    <source>
        <dbReference type="EMBL" id="NGM81425.1"/>
    </source>
</evidence>
<dbReference type="CDD" id="cd02696">
    <property type="entry name" value="MurNAc-LAA"/>
    <property type="match status" value="1"/>
</dbReference>
<dbReference type="PANTHER" id="PTHR30404">
    <property type="entry name" value="N-ACETYLMURAMOYL-L-ALANINE AMIDASE"/>
    <property type="match status" value="1"/>
</dbReference>
<dbReference type="Gene3D" id="3.40.630.40">
    <property type="entry name" value="Zn-dependent exopeptidases"/>
    <property type="match status" value="1"/>
</dbReference>
<accession>A0A6M1PGN7</accession>
<feature type="compositionally biased region" description="Low complexity" evidence="2">
    <location>
        <begin position="170"/>
        <end position="197"/>
    </location>
</feature>
<evidence type="ECO:0000256" key="2">
    <source>
        <dbReference type="SAM" id="MobiDB-lite"/>
    </source>
</evidence>
<dbReference type="EMBL" id="JAAKGU010000001">
    <property type="protein sequence ID" value="NGM81425.1"/>
    <property type="molecule type" value="Genomic_DNA"/>
</dbReference>
<evidence type="ECO:0000259" key="4">
    <source>
        <dbReference type="SMART" id="SM00646"/>
    </source>
</evidence>
<feature type="compositionally biased region" description="Pro residues" evidence="2">
    <location>
        <begin position="157"/>
        <end position="169"/>
    </location>
</feature>